<dbReference type="SMART" id="SM00906">
    <property type="entry name" value="Fungal_trans"/>
    <property type="match status" value="1"/>
</dbReference>
<dbReference type="GO" id="GO:0003677">
    <property type="term" value="F:DNA binding"/>
    <property type="evidence" value="ECO:0007669"/>
    <property type="project" value="InterPro"/>
</dbReference>
<evidence type="ECO:0000259" key="7">
    <source>
        <dbReference type="PROSITE" id="PS50048"/>
    </source>
</evidence>
<feature type="region of interest" description="Disordered" evidence="6">
    <location>
        <begin position="632"/>
        <end position="652"/>
    </location>
</feature>
<dbReference type="GeneID" id="30154277"/>
<evidence type="ECO:0000256" key="2">
    <source>
        <dbReference type="ARBA" id="ARBA00022723"/>
    </source>
</evidence>
<dbReference type="PANTHER" id="PTHR47338:SF29">
    <property type="entry name" value="ZN(2)-C6 FUNGAL-TYPE DOMAIN-CONTAINING PROTEIN"/>
    <property type="match status" value="1"/>
</dbReference>
<reference evidence="8 9" key="1">
    <citation type="submission" date="2016-06" db="EMBL/GenBank/DDBJ databases">
        <title>Evolution of pathogenesis and genome organization in the Tremellales.</title>
        <authorList>
            <person name="Cuomo C."/>
            <person name="Litvintseva A."/>
            <person name="Heitman J."/>
            <person name="Chen Y."/>
            <person name="Sun S."/>
            <person name="Springer D."/>
            <person name="Dromer F."/>
            <person name="Young S."/>
            <person name="Zeng Q."/>
            <person name="Chapman S."/>
            <person name="Gujja S."/>
            <person name="Saif S."/>
            <person name="Birren B."/>
        </authorList>
    </citation>
    <scope>NUCLEOTIDE SEQUENCE [LARGE SCALE GENOMIC DNA]</scope>
    <source>
        <strain evidence="8 9">CBS 6039</strain>
    </source>
</reference>
<dbReference type="RefSeq" id="XP_018995384.1">
    <property type="nucleotide sequence ID" value="XM_019136715.1"/>
</dbReference>
<evidence type="ECO:0000256" key="6">
    <source>
        <dbReference type="SAM" id="MobiDB-lite"/>
    </source>
</evidence>
<dbReference type="AlphaFoldDB" id="A0A1E3HWW7"/>
<keyword evidence="9" id="KW-1185">Reference proteome</keyword>
<evidence type="ECO:0000256" key="1">
    <source>
        <dbReference type="ARBA" id="ARBA00004123"/>
    </source>
</evidence>
<dbReference type="InterPro" id="IPR050815">
    <property type="entry name" value="TF_fung"/>
</dbReference>
<dbReference type="GO" id="GO:0008270">
    <property type="term" value="F:zinc ion binding"/>
    <property type="evidence" value="ECO:0007669"/>
    <property type="project" value="InterPro"/>
</dbReference>
<keyword evidence="4" id="KW-0804">Transcription</keyword>
<dbReference type="InterPro" id="IPR007219">
    <property type="entry name" value="XnlR_reg_dom"/>
</dbReference>
<gene>
    <name evidence="8" type="ORF">L202_02968</name>
</gene>
<dbReference type="Proteomes" id="UP000094065">
    <property type="component" value="Unassembled WGS sequence"/>
</dbReference>
<evidence type="ECO:0000313" key="9">
    <source>
        <dbReference type="Proteomes" id="UP000094065"/>
    </source>
</evidence>
<accession>A0A1E3HWW7</accession>
<name>A0A1E3HWW7_9TREE</name>
<dbReference type="GO" id="GO:0006351">
    <property type="term" value="P:DNA-templated transcription"/>
    <property type="evidence" value="ECO:0007669"/>
    <property type="project" value="InterPro"/>
</dbReference>
<comment type="subcellular location">
    <subcellularLocation>
        <location evidence="1">Nucleus</location>
    </subcellularLocation>
</comment>
<dbReference type="Pfam" id="PF00172">
    <property type="entry name" value="Zn_clus"/>
    <property type="match status" value="1"/>
</dbReference>
<dbReference type="Gene3D" id="4.10.240.10">
    <property type="entry name" value="Zn(2)-C6 fungal-type DNA-binding domain"/>
    <property type="match status" value="1"/>
</dbReference>
<sequence>MLDHSLAPDLAVQPATAPTATPIKQRASTALAKGLACEGCKTRKVKCPAEKPACKNCVRQGRQCHYPEPRHGTTGRQTITAQPSVHRYKSHDSPKLAFAPYTSSMRSSQQPAPLPRVQQVTSSSNMLSIYPLSAETSQKLPSGLEELDLSWCLSGPLMNSAHTASLPDLTAAEQEQCLWLYFSRMDSVVVEMNIARFYERLAAPDPVDRPHLALLNAMFLTVSKVSPLEHVRAQEEELFNKSEKLFKSALRDMAVVTNNTVDLVQCAVLMSVWLWGRCREAEAFFMTSTACRLSLFGGFEQISDSNNVKGPGESLLVQARGSICPPMRDAVELADRIYTFWAVIMLDLTGSIATGIPPNIDITAIRTPLPRPWVEYGMEPQTEDSYLIDLFTPKFCTGPPSQNEWPHFIRATVLLHLAIAKVTDSRQGTPWRDLEQMSPNTPSSVVLGSSESSSARDGFRRRPCLDLEGAVERFAAELPPEFKSLGSINSSQRNSQVIMMQTTLACIRMYLADTNDYTSPNDAALYQARKIVDMAKFVESGAPLVPNLCLYVMWVKTVKLLTREVKRLQHIGEALAAISLESDANTLFKSLESAAEHSPLVASTLSTTLQSVRAATLPVQQETPISVADSLGRTASSEYKSPPQGKNGTPCL</sequence>
<dbReference type="CDD" id="cd00067">
    <property type="entry name" value="GAL4"/>
    <property type="match status" value="1"/>
</dbReference>
<feature type="region of interest" description="Disordered" evidence="6">
    <location>
        <begin position="430"/>
        <end position="458"/>
    </location>
</feature>
<evidence type="ECO:0000256" key="5">
    <source>
        <dbReference type="ARBA" id="ARBA00023242"/>
    </source>
</evidence>
<dbReference type="SMART" id="SM00066">
    <property type="entry name" value="GAL4"/>
    <property type="match status" value="1"/>
</dbReference>
<feature type="domain" description="Zn(2)-C6 fungal-type" evidence="7">
    <location>
        <begin position="36"/>
        <end position="66"/>
    </location>
</feature>
<dbReference type="GO" id="GO:0000981">
    <property type="term" value="F:DNA-binding transcription factor activity, RNA polymerase II-specific"/>
    <property type="evidence" value="ECO:0007669"/>
    <property type="project" value="InterPro"/>
</dbReference>
<evidence type="ECO:0000256" key="3">
    <source>
        <dbReference type="ARBA" id="ARBA00023015"/>
    </source>
</evidence>
<feature type="compositionally biased region" description="Low complexity" evidence="6">
    <location>
        <begin position="443"/>
        <end position="453"/>
    </location>
</feature>
<dbReference type="STRING" id="1295533.A0A1E3HWW7"/>
<dbReference type="GO" id="GO:0005634">
    <property type="term" value="C:nucleus"/>
    <property type="evidence" value="ECO:0007669"/>
    <property type="project" value="UniProtKB-SubCell"/>
</dbReference>
<keyword evidence="5" id="KW-0539">Nucleus</keyword>
<organism evidence="8 9">
    <name type="scientific">Cryptococcus amylolentus CBS 6039</name>
    <dbReference type="NCBI Taxonomy" id="1295533"/>
    <lineage>
        <taxon>Eukaryota</taxon>
        <taxon>Fungi</taxon>
        <taxon>Dikarya</taxon>
        <taxon>Basidiomycota</taxon>
        <taxon>Agaricomycotina</taxon>
        <taxon>Tremellomycetes</taxon>
        <taxon>Tremellales</taxon>
        <taxon>Cryptococcaceae</taxon>
        <taxon>Cryptococcus</taxon>
    </lineage>
</organism>
<dbReference type="InterPro" id="IPR036864">
    <property type="entry name" value="Zn2-C6_fun-type_DNA-bd_sf"/>
</dbReference>
<dbReference type="PROSITE" id="PS50048">
    <property type="entry name" value="ZN2_CY6_FUNGAL_2"/>
    <property type="match status" value="1"/>
</dbReference>
<dbReference type="CDD" id="cd12148">
    <property type="entry name" value="fungal_TF_MHR"/>
    <property type="match status" value="1"/>
</dbReference>
<evidence type="ECO:0000256" key="4">
    <source>
        <dbReference type="ARBA" id="ARBA00023163"/>
    </source>
</evidence>
<dbReference type="OrthoDB" id="2123952at2759"/>
<dbReference type="InterPro" id="IPR001138">
    <property type="entry name" value="Zn2Cys6_DnaBD"/>
</dbReference>
<keyword evidence="2" id="KW-0479">Metal-binding</keyword>
<protein>
    <recommendedName>
        <fullName evidence="7">Zn(2)-C6 fungal-type domain-containing protein</fullName>
    </recommendedName>
</protein>
<proteinExistence type="predicted"/>
<dbReference type="EMBL" id="AWGJ01000004">
    <property type="protein sequence ID" value="ODN80818.1"/>
    <property type="molecule type" value="Genomic_DNA"/>
</dbReference>
<comment type="caution">
    <text evidence="8">The sequence shown here is derived from an EMBL/GenBank/DDBJ whole genome shotgun (WGS) entry which is preliminary data.</text>
</comment>
<dbReference type="SUPFAM" id="SSF57701">
    <property type="entry name" value="Zn2/Cys6 DNA-binding domain"/>
    <property type="match status" value="1"/>
</dbReference>
<evidence type="ECO:0000313" key="8">
    <source>
        <dbReference type="EMBL" id="ODN80818.1"/>
    </source>
</evidence>
<feature type="compositionally biased region" description="Polar residues" evidence="6">
    <location>
        <begin position="633"/>
        <end position="652"/>
    </location>
</feature>
<keyword evidence="3" id="KW-0805">Transcription regulation</keyword>
<dbReference type="PROSITE" id="PS00463">
    <property type="entry name" value="ZN2_CY6_FUNGAL_1"/>
    <property type="match status" value="1"/>
</dbReference>
<dbReference type="Pfam" id="PF04082">
    <property type="entry name" value="Fungal_trans"/>
    <property type="match status" value="1"/>
</dbReference>
<dbReference type="PANTHER" id="PTHR47338">
    <property type="entry name" value="ZN(II)2CYS6 TRANSCRIPTION FACTOR (EUROFUNG)-RELATED"/>
    <property type="match status" value="1"/>
</dbReference>